<dbReference type="AlphaFoldDB" id="A0A5N1IWX8"/>
<comment type="caution">
    <text evidence="1">The sequence shown here is derived from an EMBL/GenBank/DDBJ whole genome shotgun (WGS) entry which is preliminary data.</text>
</comment>
<dbReference type="Gene3D" id="2.60.120.370">
    <property type="entry name" value="YhcH/YjgK/YiaL"/>
    <property type="match status" value="1"/>
</dbReference>
<dbReference type="PANTHER" id="PTHR34986:SF1">
    <property type="entry name" value="PROTEIN YIAL"/>
    <property type="match status" value="1"/>
</dbReference>
<organism evidence="1 2">
    <name type="scientific">Adhaeribacter soli</name>
    <dbReference type="NCBI Taxonomy" id="2607655"/>
    <lineage>
        <taxon>Bacteria</taxon>
        <taxon>Pseudomonadati</taxon>
        <taxon>Bacteroidota</taxon>
        <taxon>Cytophagia</taxon>
        <taxon>Cytophagales</taxon>
        <taxon>Hymenobacteraceae</taxon>
        <taxon>Adhaeribacter</taxon>
    </lineage>
</organism>
<accession>A0A5N1IWX8</accession>
<name>A0A5N1IWX8_9BACT</name>
<gene>
    <name evidence="1" type="ORF">F0P94_08535</name>
</gene>
<dbReference type="GO" id="GO:0005829">
    <property type="term" value="C:cytosol"/>
    <property type="evidence" value="ECO:0007669"/>
    <property type="project" value="TreeGrafter"/>
</dbReference>
<dbReference type="InterPro" id="IPR004375">
    <property type="entry name" value="NanQ/TabA/YiaL"/>
</dbReference>
<dbReference type="RefSeq" id="WP_150903464.1">
    <property type="nucleotide sequence ID" value="NZ_VTWT01000004.1"/>
</dbReference>
<reference evidence="1 2" key="1">
    <citation type="submission" date="2019-09" db="EMBL/GenBank/DDBJ databases">
        <title>Genome sequence of Adhaeribacter sp. M2.</title>
        <authorList>
            <person name="Srinivasan S."/>
        </authorList>
    </citation>
    <scope>NUCLEOTIDE SEQUENCE [LARGE SCALE GENOMIC DNA]</scope>
    <source>
        <strain evidence="1 2">M2</strain>
    </source>
</reference>
<dbReference type="Pfam" id="PF04074">
    <property type="entry name" value="DUF386"/>
    <property type="match status" value="1"/>
</dbReference>
<dbReference type="Proteomes" id="UP000326570">
    <property type="component" value="Unassembled WGS sequence"/>
</dbReference>
<evidence type="ECO:0000313" key="1">
    <source>
        <dbReference type="EMBL" id="KAA9338830.1"/>
    </source>
</evidence>
<proteinExistence type="predicted"/>
<dbReference type="NCBIfam" id="TIGR00022">
    <property type="entry name" value="YhcH/YjgK/YiaL family protein"/>
    <property type="match status" value="1"/>
</dbReference>
<evidence type="ECO:0000313" key="2">
    <source>
        <dbReference type="Proteomes" id="UP000326570"/>
    </source>
</evidence>
<sequence>MILDSIHNSANYTSLHPLFEKALNYLQTENLETLAPGRYDLEGDKLFAIVSEASGVAKEEAKLEVHRKYLDIQYIVSGVDHMGWRPLAFCEEVFKAYDEEKDFALYADKTETWFDVPAGHFTIFFPTDAHAPMTTLEAVRKVVVKVAV</sequence>
<dbReference type="PANTHER" id="PTHR34986">
    <property type="entry name" value="EVOLVED BETA-GALACTOSIDASE SUBUNIT BETA"/>
    <property type="match status" value="1"/>
</dbReference>
<keyword evidence="2" id="KW-1185">Reference proteome</keyword>
<dbReference type="EMBL" id="VTWT01000004">
    <property type="protein sequence ID" value="KAA9338830.1"/>
    <property type="molecule type" value="Genomic_DNA"/>
</dbReference>
<dbReference type="InterPro" id="IPR037012">
    <property type="entry name" value="NanQ/TabA/YiaL_sf"/>
</dbReference>
<protein>
    <submittedName>
        <fullName evidence="1">DUF386 domain-containing protein</fullName>
    </submittedName>
</protein>
<dbReference type="SUPFAM" id="SSF51197">
    <property type="entry name" value="Clavaminate synthase-like"/>
    <property type="match status" value="1"/>
</dbReference>